<keyword evidence="8" id="KW-0862">Zinc</keyword>
<proteinExistence type="inferred from homology"/>
<name>A0A3R7WN58_APHAT</name>
<feature type="active site" description="Proton donor/acceptor" evidence="10">
    <location>
        <position position="327"/>
    </location>
</feature>
<dbReference type="PRINTS" id="PR00765">
    <property type="entry name" value="CRBOXYPTASEA"/>
</dbReference>
<keyword evidence="14" id="KW-1185">Reference proteome</keyword>
<feature type="chain" id="PRO_5018559489" description="Peptidase M14 domain-containing protein" evidence="11">
    <location>
        <begin position="28"/>
        <end position="419"/>
    </location>
</feature>
<comment type="cofactor">
    <cofactor evidence="1">
        <name>Zn(2+)</name>
        <dbReference type="ChEBI" id="CHEBI:29105"/>
    </cofactor>
</comment>
<dbReference type="Proteomes" id="UP000284702">
    <property type="component" value="Unassembled WGS sequence"/>
</dbReference>
<dbReference type="AlphaFoldDB" id="A0A3R7WN58"/>
<keyword evidence="9" id="KW-0482">Metalloprotease</keyword>
<evidence type="ECO:0000256" key="2">
    <source>
        <dbReference type="ARBA" id="ARBA00005988"/>
    </source>
</evidence>
<reference evidence="13" key="1">
    <citation type="submission" date="2018-07" db="EMBL/GenBank/DDBJ databases">
        <title>Annotation of Aphanomyces astaci genome assembly.</title>
        <authorList>
            <person name="Studholme D.J."/>
        </authorList>
    </citation>
    <scope>NUCLEOTIDE SEQUENCE [LARGE SCALE GENOMIC DNA]</scope>
    <source>
        <strain evidence="13">Pc</strain>
    </source>
</reference>
<dbReference type="PANTHER" id="PTHR11705">
    <property type="entry name" value="PROTEASE FAMILY M14 CARBOXYPEPTIDASE A,B"/>
    <property type="match status" value="1"/>
</dbReference>
<dbReference type="PROSITE" id="PS52035">
    <property type="entry name" value="PEPTIDASE_M14"/>
    <property type="match status" value="1"/>
</dbReference>
<dbReference type="FunFam" id="3.40.630.10:FF:000084">
    <property type="entry name" value="Carboxypeptidase B2"/>
    <property type="match status" value="1"/>
</dbReference>
<feature type="non-terminal residue" evidence="13">
    <location>
        <position position="419"/>
    </location>
</feature>
<feature type="signal peptide" evidence="11">
    <location>
        <begin position="1"/>
        <end position="27"/>
    </location>
</feature>
<evidence type="ECO:0000259" key="12">
    <source>
        <dbReference type="PROSITE" id="PS52035"/>
    </source>
</evidence>
<evidence type="ECO:0000256" key="7">
    <source>
        <dbReference type="ARBA" id="ARBA00022801"/>
    </source>
</evidence>
<evidence type="ECO:0000256" key="10">
    <source>
        <dbReference type="PROSITE-ProRule" id="PRU01379"/>
    </source>
</evidence>
<comment type="caution">
    <text evidence="13">The sequence shown here is derived from an EMBL/GenBank/DDBJ whole genome shotgun (WGS) entry which is preliminary data.</text>
</comment>
<feature type="domain" description="Peptidase M14" evidence="12">
    <location>
        <begin position="80"/>
        <end position="358"/>
    </location>
</feature>
<evidence type="ECO:0000256" key="6">
    <source>
        <dbReference type="ARBA" id="ARBA00022729"/>
    </source>
</evidence>
<comment type="similarity">
    <text evidence="2 10">Belongs to the peptidase M14 family.</text>
</comment>
<keyword evidence="5" id="KW-0479">Metal-binding</keyword>
<evidence type="ECO:0000313" key="14">
    <source>
        <dbReference type="Proteomes" id="UP000284702"/>
    </source>
</evidence>
<accession>A0A3R7WN58</accession>
<evidence type="ECO:0000313" key="13">
    <source>
        <dbReference type="EMBL" id="RQM31276.1"/>
    </source>
</evidence>
<keyword evidence="3" id="KW-0121">Carboxypeptidase</keyword>
<sequence>MLFFIFHFRMKFSLLSAIALFAASATAQTNNAIAGIDDSARSLKVSDAEGDADININRACHEQNGNYIPSLKTGEYSTSAFHNCFRTVAQTYEFTDALAAQNPTLLSKFAISKTYNGATIYGYKLTKGHSQSLYFQAQVHAREWITGSSILFSLASILDDIANKNPTAADEYDLYFVPIVNVDGYDISWNGTRYQRKNANGVDLNRNWPSLPNPEIPPRDHGAYPGLEPLSEPETAGINDWLKTKRNEIQGFIDIHSLFGLIFYPYGDNDQPIGDGFDEKFDVLGRGLESILGAYTAKQLAKTYFLAYGLFQDYAFREFKKPSLTFELFGDDFVVNVSTIPTDGLIVYKGINKFAKEVTVFNGGDVTITEPSDDRASTLVQDAAEVDDAELNRECHNENANYISSLKAGQYATSAFHNC</sequence>
<keyword evidence="6 11" id="KW-0732">Signal</keyword>
<dbReference type="Gene3D" id="3.40.630.10">
    <property type="entry name" value="Zn peptidases"/>
    <property type="match status" value="1"/>
</dbReference>
<keyword evidence="4" id="KW-0645">Protease</keyword>
<dbReference type="SUPFAM" id="SSF53187">
    <property type="entry name" value="Zn-dependent exopeptidases"/>
    <property type="match status" value="1"/>
</dbReference>
<dbReference type="GO" id="GO:0008270">
    <property type="term" value="F:zinc ion binding"/>
    <property type="evidence" value="ECO:0007669"/>
    <property type="project" value="InterPro"/>
</dbReference>
<evidence type="ECO:0000256" key="9">
    <source>
        <dbReference type="ARBA" id="ARBA00023049"/>
    </source>
</evidence>
<evidence type="ECO:0000256" key="4">
    <source>
        <dbReference type="ARBA" id="ARBA00022670"/>
    </source>
</evidence>
<dbReference type="VEuPathDB" id="FungiDB:H257_02937"/>
<dbReference type="InterPro" id="IPR000834">
    <property type="entry name" value="Peptidase_M14"/>
</dbReference>
<evidence type="ECO:0000256" key="11">
    <source>
        <dbReference type="SAM" id="SignalP"/>
    </source>
</evidence>
<gene>
    <name evidence="13" type="ORF">B5M09_013723</name>
</gene>
<dbReference type="SMART" id="SM00631">
    <property type="entry name" value="Zn_pept"/>
    <property type="match status" value="1"/>
</dbReference>
<dbReference type="EMBL" id="MZMZ02000132">
    <property type="protein sequence ID" value="RQM31276.1"/>
    <property type="molecule type" value="Genomic_DNA"/>
</dbReference>
<evidence type="ECO:0000256" key="1">
    <source>
        <dbReference type="ARBA" id="ARBA00001947"/>
    </source>
</evidence>
<keyword evidence="7" id="KW-0378">Hydrolase</keyword>
<organism evidence="13 14">
    <name type="scientific">Aphanomyces astaci</name>
    <name type="common">Crayfish plague agent</name>
    <dbReference type="NCBI Taxonomy" id="112090"/>
    <lineage>
        <taxon>Eukaryota</taxon>
        <taxon>Sar</taxon>
        <taxon>Stramenopiles</taxon>
        <taxon>Oomycota</taxon>
        <taxon>Saprolegniomycetes</taxon>
        <taxon>Saprolegniales</taxon>
        <taxon>Verrucalvaceae</taxon>
        <taxon>Aphanomyces</taxon>
    </lineage>
</organism>
<dbReference type="PANTHER" id="PTHR11705:SF143">
    <property type="entry name" value="SLL0236 PROTEIN"/>
    <property type="match status" value="1"/>
</dbReference>
<dbReference type="GO" id="GO:0006508">
    <property type="term" value="P:proteolysis"/>
    <property type="evidence" value="ECO:0007669"/>
    <property type="project" value="UniProtKB-KW"/>
</dbReference>
<evidence type="ECO:0000256" key="5">
    <source>
        <dbReference type="ARBA" id="ARBA00022723"/>
    </source>
</evidence>
<evidence type="ECO:0000256" key="8">
    <source>
        <dbReference type="ARBA" id="ARBA00022833"/>
    </source>
</evidence>
<evidence type="ECO:0000256" key="3">
    <source>
        <dbReference type="ARBA" id="ARBA00022645"/>
    </source>
</evidence>
<dbReference type="GO" id="GO:0004181">
    <property type="term" value="F:metallocarboxypeptidase activity"/>
    <property type="evidence" value="ECO:0007669"/>
    <property type="project" value="InterPro"/>
</dbReference>
<protein>
    <recommendedName>
        <fullName evidence="12">Peptidase M14 domain-containing protein</fullName>
    </recommendedName>
</protein>
<dbReference type="Pfam" id="PF00246">
    <property type="entry name" value="Peptidase_M14"/>
    <property type="match status" value="1"/>
</dbReference>
<dbReference type="GO" id="GO:0005615">
    <property type="term" value="C:extracellular space"/>
    <property type="evidence" value="ECO:0007669"/>
    <property type="project" value="TreeGrafter"/>
</dbReference>